<evidence type="ECO:0000256" key="1">
    <source>
        <dbReference type="SAM" id="SignalP"/>
    </source>
</evidence>
<dbReference type="EMBL" id="BPQR01000025">
    <property type="protein sequence ID" value="GJE06199.1"/>
    <property type="molecule type" value="Genomic_DNA"/>
</dbReference>
<keyword evidence="3" id="KW-1185">Reference proteome</keyword>
<evidence type="ECO:0000313" key="3">
    <source>
        <dbReference type="Proteomes" id="UP001055102"/>
    </source>
</evidence>
<accession>A0ABQ4SUP4</accession>
<organism evidence="2 3">
    <name type="scientific">Methylobacterium jeotgali</name>
    <dbReference type="NCBI Taxonomy" id="381630"/>
    <lineage>
        <taxon>Bacteria</taxon>
        <taxon>Pseudomonadati</taxon>
        <taxon>Pseudomonadota</taxon>
        <taxon>Alphaproteobacteria</taxon>
        <taxon>Hyphomicrobiales</taxon>
        <taxon>Methylobacteriaceae</taxon>
        <taxon>Methylobacterium</taxon>
    </lineage>
</organism>
<feature type="chain" id="PRO_5045709533" description="Secreted protein" evidence="1">
    <location>
        <begin position="23"/>
        <end position="73"/>
    </location>
</feature>
<protein>
    <recommendedName>
        <fullName evidence="4">Secreted protein</fullName>
    </recommendedName>
</protein>
<proteinExistence type="predicted"/>
<reference evidence="2" key="2">
    <citation type="submission" date="2021-08" db="EMBL/GenBank/DDBJ databases">
        <authorList>
            <person name="Tani A."/>
            <person name="Ola A."/>
            <person name="Ogura Y."/>
            <person name="Katsura K."/>
            <person name="Hayashi T."/>
        </authorList>
    </citation>
    <scope>NUCLEOTIDE SEQUENCE</scope>
    <source>
        <strain evidence="2">LMG 23639</strain>
    </source>
</reference>
<keyword evidence="1" id="KW-0732">Signal</keyword>
<comment type="caution">
    <text evidence="2">The sequence shown here is derived from an EMBL/GenBank/DDBJ whole genome shotgun (WGS) entry which is preliminary data.</text>
</comment>
<evidence type="ECO:0000313" key="2">
    <source>
        <dbReference type="EMBL" id="GJE06199.1"/>
    </source>
</evidence>
<reference evidence="2" key="1">
    <citation type="journal article" date="2021" name="Front. Microbiol.">
        <title>Comprehensive Comparative Genomics and Phenotyping of Methylobacterium Species.</title>
        <authorList>
            <person name="Alessa O."/>
            <person name="Ogura Y."/>
            <person name="Fujitani Y."/>
            <person name="Takami H."/>
            <person name="Hayashi T."/>
            <person name="Sahin N."/>
            <person name="Tani A."/>
        </authorList>
    </citation>
    <scope>NUCLEOTIDE SEQUENCE</scope>
    <source>
        <strain evidence="2">LMG 23639</strain>
    </source>
</reference>
<evidence type="ECO:0008006" key="4">
    <source>
        <dbReference type="Google" id="ProtNLM"/>
    </source>
</evidence>
<feature type="signal peptide" evidence="1">
    <location>
        <begin position="1"/>
        <end position="22"/>
    </location>
</feature>
<sequence>MTVALSISATVGAVVKSFVATASSARPSACVSPVAVGASLTGVTVIETVPAGLTPWGPFWPSSTTTAIEVVPW</sequence>
<name>A0ABQ4SUP4_9HYPH</name>
<gene>
    <name evidence="2" type="ORF">AOPFMNJM_1513</name>
</gene>
<dbReference type="Proteomes" id="UP001055102">
    <property type="component" value="Unassembled WGS sequence"/>
</dbReference>